<keyword evidence="5" id="KW-1185">Reference proteome</keyword>
<feature type="domain" description="Nitroreductase" evidence="3">
    <location>
        <begin position="77"/>
        <end position="226"/>
    </location>
</feature>
<dbReference type="EMBL" id="CAJPIZ010000091">
    <property type="protein sequence ID" value="CAG2100413.1"/>
    <property type="molecule type" value="Genomic_DNA"/>
</dbReference>
<protein>
    <recommendedName>
        <fullName evidence="3">Nitroreductase domain-containing protein</fullName>
    </recommendedName>
</protein>
<evidence type="ECO:0000256" key="1">
    <source>
        <dbReference type="ARBA" id="ARBA00007118"/>
    </source>
</evidence>
<evidence type="ECO:0000313" key="4">
    <source>
        <dbReference type="EMBL" id="CAD7619983.1"/>
    </source>
</evidence>
<dbReference type="Proteomes" id="UP000759131">
    <property type="component" value="Unassembled WGS sequence"/>
</dbReference>
<comment type="similarity">
    <text evidence="1">Belongs to the nitroreductase family.</text>
</comment>
<dbReference type="GO" id="GO:0140616">
    <property type="term" value="F:iodotyrosine deiodinase activity"/>
    <property type="evidence" value="ECO:0007669"/>
    <property type="project" value="UniProtKB-ARBA"/>
</dbReference>
<dbReference type="OrthoDB" id="6495617at2759"/>
<dbReference type="AlphaFoldDB" id="A0A7R9PT96"/>
<evidence type="ECO:0000259" key="3">
    <source>
        <dbReference type="Pfam" id="PF00881"/>
    </source>
</evidence>
<dbReference type="PANTHER" id="PTHR43673">
    <property type="entry name" value="NAD(P)H NITROREDUCTASE YDGI-RELATED"/>
    <property type="match status" value="1"/>
</dbReference>
<dbReference type="CDD" id="cd02138">
    <property type="entry name" value="TdsD-like"/>
    <property type="match status" value="1"/>
</dbReference>
<dbReference type="EMBL" id="OC854666">
    <property type="protein sequence ID" value="CAD7619983.1"/>
    <property type="molecule type" value="Genomic_DNA"/>
</dbReference>
<reference evidence="4" key="1">
    <citation type="submission" date="2020-11" db="EMBL/GenBank/DDBJ databases">
        <authorList>
            <person name="Tran Van P."/>
        </authorList>
    </citation>
    <scope>NUCLEOTIDE SEQUENCE</scope>
</reference>
<dbReference type="Pfam" id="PF00881">
    <property type="entry name" value="Nitroreductase"/>
    <property type="match status" value="1"/>
</dbReference>
<organism evidence="4">
    <name type="scientific">Medioppia subpectinata</name>
    <dbReference type="NCBI Taxonomy" id="1979941"/>
    <lineage>
        <taxon>Eukaryota</taxon>
        <taxon>Metazoa</taxon>
        <taxon>Ecdysozoa</taxon>
        <taxon>Arthropoda</taxon>
        <taxon>Chelicerata</taxon>
        <taxon>Arachnida</taxon>
        <taxon>Acari</taxon>
        <taxon>Acariformes</taxon>
        <taxon>Sarcoptiformes</taxon>
        <taxon>Oribatida</taxon>
        <taxon>Brachypylina</taxon>
        <taxon>Oppioidea</taxon>
        <taxon>Oppiidae</taxon>
        <taxon>Medioppia</taxon>
    </lineage>
</organism>
<dbReference type="InterPro" id="IPR029479">
    <property type="entry name" value="Nitroreductase"/>
</dbReference>
<dbReference type="SUPFAM" id="SSF55469">
    <property type="entry name" value="FMN-dependent nitroreductase-like"/>
    <property type="match status" value="1"/>
</dbReference>
<evidence type="ECO:0000313" key="5">
    <source>
        <dbReference type="Proteomes" id="UP000759131"/>
    </source>
</evidence>
<sequence length="276" mass="31594">MSGRVFVKYFQKQLAIDLLFKSNRNITRNSRLLTAASNPELKTPDTMTTNNTNETTYTYDQAVIKGRNADHSIHPLILSRTSPREMTGQLLSDGELMTLFEAARWAPSFYNQQPWRFAYAKRNTDNYAKFESLVWPLNLQWCREASALVVVASHKLFYMKGDNTKELPNPTHSFDAGAACMALALEANARDLVVHCMAGFDYQKAYEVFGVDQQRYNIDCMIAIGRRPEPNLRPHEPRVSPRNALNTFVSEGSFRPVPVQRNESKIEEIQDRYSKT</sequence>
<gene>
    <name evidence="4" type="ORF">OSB1V03_LOCUS479</name>
</gene>
<dbReference type="PANTHER" id="PTHR43673:SF10">
    <property type="entry name" value="NADH DEHYDROGENASE_NAD(P)H NITROREDUCTASE XCC3605-RELATED"/>
    <property type="match status" value="1"/>
</dbReference>
<evidence type="ECO:0000256" key="2">
    <source>
        <dbReference type="ARBA" id="ARBA00023002"/>
    </source>
</evidence>
<keyword evidence="2" id="KW-0560">Oxidoreductase</keyword>
<proteinExistence type="inferred from homology"/>
<accession>A0A7R9PT96</accession>
<dbReference type="Gene3D" id="3.40.109.10">
    <property type="entry name" value="NADH Oxidase"/>
    <property type="match status" value="1"/>
</dbReference>
<dbReference type="InterPro" id="IPR000415">
    <property type="entry name" value="Nitroreductase-like"/>
</dbReference>
<name>A0A7R9PT96_9ACAR</name>